<proteinExistence type="predicted"/>
<gene>
    <name evidence="2" type="ORF">CINCED_3A013024</name>
</gene>
<name>A0A5E4NNJ3_9HEMI</name>
<evidence type="ECO:0000313" key="3">
    <source>
        <dbReference type="Proteomes" id="UP000325440"/>
    </source>
</evidence>
<evidence type="ECO:0000256" key="1">
    <source>
        <dbReference type="SAM" id="Phobius"/>
    </source>
</evidence>
<organism evidence="2 3">
    <name type="scientific">Cinara cedri</name>
    <dbReference type="NCBI Taxonomy" id="506608"/>
    <lineage>
        <taxon>Eukaryota</taxon>
        <taxon>Metazoa</taxon>
        <taxon>Ecdysozoa</taxon>
        <taxon>Arthropoda</taxon>
        <taxon>Hexapoda</taxon>
        <taxon>Insecta</taxon>
        <taxon>Pterygota</taxon>
        <taxon>Neoptera</taxon>
        <taxon>Paraneoptera</taxon>
        <taxon>Hemiptera</taxon>
        <taxon>Sternorrhyncha</taxon>
        <taxon>Aphidomorpha</taxon>
        <taxon>Aphidoidea</taxon>
        <taxon>Aphididae</taxon>
        <taxon>Lachninae</taxon>
        <taxon>Cinara</taxon>
    </lineage>
</organism>
<dbReference type="EMBL" id="CABPRJ010002374">
    <property type="protein sequence ID" value="VVC43941.1"/>
    <property type="molecule type" value="Genomic_DNA"/>
</dbReference>
<dbReference type="AlphaFoldDB" id="A0A5E4NNJ3"/>
<keyword evidence="1" id="KW-0472">Membrane</keyword>
<feature type="transmembrane region" description="Helical" evidence="1">
    <location>
        <begin position="16"/>
        <end position="39"/>
    </location>
</feature>
<keyword evidence="3" id="KW-1185">Reference proteome</keyword>
<reference evidence="2 3" key="1">
    <citation type="submission" date="2019-08" db="EMBL/GenBank/DDBJ databases">
        <authorList>
            <person name="Alioto T."/>
            <person name="Alioto T."/>
            <person name="Gomez Garrido J."/>
        </authorList>
    </citation>
    <scope>NUCLEOTIDE SEQUENCE [LARGE SCALE GENOMIC DNA]</scope>
</reference>
<dbReference type="Proteomes" id="UP000325440">
    <property type="component" value="Unassembled WGS sequence"/>
</dbReference>
<accession>A0A5E4NNJ3</accession>
<sequence>MLSYAFPKTHKHLPHVLAILILLLRNKLLYNFIFVNLSFRGNITGKYLKDFGAHNWREIVQDQDKWSDLVIAAKTLRELLRPEEEEDIYTDFCEYKFSNWFKPKPCTAPNSCGVHGTRHPYHGYLLFRLQCPEVGDNDVRPFSDNHVADRIKYLLRSSRCVNIEDLKNCNR</sequence>
<keyword evidence="1" id="KW-1133">Transmembrane helix</keyword>
<evidence type="ECO:0000313" key="2">
    <source>
        <dbReference type="EMBL" id="VVC43941.1"/>
    </source>
</evidence>
<keyword evidence="1" id="KW-0812">Transmembrane</keyword>
<protein>
    <submittedName>
        <fullName evidence="2">Uncharacterized protein</fullName>
    </submittedName>
</protein>